<comment type="caution">
    <text evidence="1">The sequence shown here is derived from an EMBL/GenBank/DDBJ whole genome shotgun (WGS) entry which is preliminary data.</text>
</comment>
<dbReference type="PANTHER" id="PTHR47926">
    <property type="entry name" value="PENTATRICOPEPTIDE REPEAT-CONTAINING PROTEIN"/>
    <property type="match status" value="1"/>
</dbReference>
<proteinExistence type="predicted"/>
<dbReference type="InterPro" id="IPR046960">
    <property type="entry name" value="PPR_At4g14850-like_plant"/>
</dbReference>
<dbReference type="GO" id="GO:0003723">
    <property type="term" value="F:RNA binding"/>
    <property type="evidence" value="ECO:0007669"/>
    <property type="project" value="InterPro"/>
</dbReference>
<dbReference type="EMBL" id="LXQA010186681">
    <property type="protein sequence ID" value="MCI31376.1"/>
    <property type="molecule type" value="Genomic_DNA"/>
</dbReference>
<keyword evidence="2" id="KW-1185">Reference proteome</keyword>
<protein>
    <submittedName>
        <fullName evidence="1">Pentatricopeptide repeat-containing protein</fullName>
    </submittedName>
</protein>
<evidence type="ECO:0000313" key="1">
    <source>
        <dbReference type="EMBL" id="MCI31376.1"/>
    </source>
</evidence>
<dbReference type="GO" id="GO:0009451">
    <property type="term" value="P:RNA modification"/>
    <property type="evidence" value="ECO:0007669"/>
    <property type="project" value="InterPro"/>
</dbReference>
<accession>A0A392R691</accession>
<feature type="non-terminal residue" evidence="1">
    <location>
        <position position="54"/>
    </location>
</feature>
<sequence length="54" mass="6265">MWATLIRACRIHGDLVMGEWAAGKLLEMKLDRSSYYVLMENMYEAAGCWRKPAK</sequence>
<dbReference type="PANTHER" id="PTHR47926:SF375">
    <property type="entry name" value="PENTATRICOPEPTIDE REPEAT-CONTAINING PROTEIN"/>
    <property type="match status" value="1"/>
</dbReference>
<evidence type="ECO:0000313" key="2">
    <source>
        <dbReference type="Proteomes" id="UP000265520"/>
    </source>
</evidence>
<dbReference type="Proteomes" id="UP000265520">
    <property type="component" value="Unassembled WGS sequence"/>
</dbReference>
<dbReference type="AlphaFoldDB" id="A0A392R691"/>
<name>A0A392R691_9FABA</name>
<reference evidence="1 2" key="1">
    <citation type="journal article" date="2018" name="Front. Plant Sci.">
        <title>Red Clover (Trifolium pratense) and Zigzag Clover (T. medium) - A Picture of Genomic Similarities and Differences.</title>
        <authorList>
            <person name="Dluhosova J."/>
            <person name="Istvanek J."/>
            <person name="Nedelnik J."/>
            <person name="Repkova J."/>
        </authorList>
    </citation>
    <scope>NUCLEOTIDE SEQUENCE [LARGE SCALE GENOMIC DNA]</scope>
    <source>
        <strain evidence="2">cv. 10/8</strain>
        <tissue evidence="1">Leaf</tissue>
    </source>
</reference>
<dbReference type="InterPro" id="IPR046848">
    <property type="entry name" value="E_motif"/>
</dbReference>
<organism evidence="1 2">
    <name type="scientific">Trifolium medium</name>
    <dbReference type="NCBI Taxonomy" id="97028"/>
    <lineage>
        <taxon>Eukaryota</taxon>
        <taxon>Viridiplantae</taxon>
        <taxon>Streptophyta</taxon>
        <taxon>Embryophyta</taxon>
        <taxon>Tracheophyta</taxon>
        <taxon>Spermatophyta</taxon>
        <taxon>Magnoliopsida</taxon>
        <taxon>eudicotyledons</taxon>
        <taxon>Gunneridae</taxon>
        <taxon>Pentapetalae</taxon>
        <taxon>rosids</taxon>
        <taxon>fabids</taxon>
        <taxon>Fabales</taxon>
        <taxon>Fabaceae</taxon>
        <taxon>Papilionoideae</taxon>
        <taxon>50 kb inversion clade</taxon>
        <taxon>NPAAA clade</taxon>
        <taxon>Hologalegina</taxon>
        <taxon>IRL clade</taxon>
        <taxon>Trifolieae</taxon>
        <taxon>Trifolium</taxon>
    </lineage>
</organism>
<dbReference type="Pfam" id="PF20431">
    <property type="entry name" value="E_motif"/>
    <property type="match status" value="1"/>
</dbReference>